<dbReference type="AlphaFoldDB" id="A0A0A9B702"/>
<reference evidence="2" key="2">
    <citation type="journal article" date="2015" name="Data Brief">
        <title>Shoot transcriptome of the giant reed, Arundo donax.</title>
        <authorList>
            <person name="Barrero R.A."/>
            <person name="Guerrero F.D."/>
            <person name="Moolhuijzen P."/>
            <person name="Goolsby J.A."/>
            <person name="Tidwell J."/>
            <person name="Bellgard S.E."/>
            <person name="Bellgard M.I."/>
        </authorList>
    </citation>
    <scope>NUCLEOTIDE SEQUENCE</scope>
    <source>
        <tissue evidence="2">Shoot tissue taken approximately 20 cm above the soil surface</tissue>
    </source>
</reference>
<name>A0A0A9B702_ARUDO</name>
<feature type="compositionally biased region" description="Low complexity" evidence="1">
    <location>
        <begin position="30"/>
        <end position="40"/>
    </location>
</feature>
<proteinExistence type="predicted"/>
<dbReference type="EMBL" id="GBRH01242818">
    <property type="protein sequence ID" value="JAD55077.1"/>
    <property type="molecule type" value="Transcribed_RNA"/>
</dbReference>
<organism evidence="2">
    <name type="scientific">Arundo donax</name>
    <name type="common">Giant reed</name>
    <name type="synonym">Donax arundinaceus</name>
    <dbReference type="NCBI Taxonomy" id="35708"/>
    <lineage>
        <taxon>Eukaryota</taxon>
        <taxon>Viridiplantae</taxon>
        <taxon>Streptophyta</taxon>
        <taxon>Embryophyta</taxon>
        <taxon>Tracheophyta</taxon>
        <taxon>Spermatophyta</taxon>
        <taxon>Magnoliopsida</taxon>
        <taxon>Liliopsida</taxon>
        <taxon>Poales</taxon>
        <taxon>Poaceae</taxon>
        <taxon>PACMAD clade</taxon>
        <taxon>Arundinoideae</taxon>
        <taxon>Arundineae</taxon>
        <taxon>Arundo</taxon>
    </lineage>
</organism>
<protein>
    <submittedName>
        <fullName evidence="2">Uncharacterized protein</fullName>
    </submittedName>
</protein>
<feature type="region of interest" description="Disordered" evidence="1">
    <location>
        <begin position="1"/>
        <end position="71"/>
    </location>
</feature>
<accession>A0A0A9B702</accession>
<evidence type="ECO:0000256" key="1">
    <source>
        <dbReference type="SAM" id="MobiDB-lite"/>
    </source>
</evidence>
<feature type="compositionally biased region" description="Polar residues" evidence="1">
    <location>
        <begin position="9"/>
        <end position="19"/>
    </location>
</feature>
<evidence type="ECO:0000313" key="2">
    <source>
        <dbReference type="EMBL" id="JAD55077.1"/>
    </source>
</evidence>
<sequence length="71" mass="7474">MREQMPLHRSSQTASSQTVAGPRGSPPPTTTARTINTSTTEGFLCTASEEGTMSTDAASAVVFQPEKTSTR</sequence>
<reference evidence="2" key="1">
    <citation type="submission" date="2014-09" db="EMBL/GenBank/DDBJ databases">
        <authorList>
            <person name="Magalhaes I.L.F."/>
            <person name="Oliveira U."/>
            <person name="Santos F.R."/>
            <person name="Vidigal T.H.D.A."/>
            <person name="Brescovit A.D."/>
            <person name="Santos A.J."/>
        </authorList>
    </citation>
    <scope>NUCLEOTIDE SEQUENCE</scope>
    <source>
        <tissue evidence="2">Shoot tissue taken approximately 20 cm above the soil surface</tissue>
    </source>
</reference>